<evidence type="ECO:0000256" key="2">
    <source>
        <dbReference type="ARBA" id="ARBA00023186"/>
    </source>
</evidence>
<evidence type="ECO:0000313" key="6">
    <source>
        <dbReference type="Proteomes" id="UP001151760"/>
    </source>
</evidence>
<keyword evidence="6" id="KW-1185">Reference proteome</keyword>
<dbReference type="PANTHER" id="PTHR11875">
    <property type="entry name" value="TESTIS-SPECIFIC Y-ENCODED PROTEIN"/>
    <property type="match status" value="1"/>
</dbReference>
<evidence type="ECO:0000256" key="1">
    <source>
        <dbReference type="ARBA" id="ARBA00009947"/>
    </source>
</evidence>
<feature type="region of interest" description="Disordered" evidence="4">
    <location>
        <begin position="294"/>
        <end position="314"/>
    </location>
</feature>
<sequence>MATREMFDTKYLKEEAKQGIKEWQTYYKDWDCESFFNFFNPPQVPEAEEAIDEEEAKELQNQMEQDYDIGSTIRDKIIPHAVSWFTGEAVEEDEFDGLEEEDDDDEDDDEEMDDEDEEDDDDDDEDSRIGHSRGICTFSPHSKKIEEFPSTAITIGGEVITDCSHRISNSLLHSLNRVLFTWRSSDYRGLEPPIVPNLPSGQVLPFVGESSPWPRTERSDEEAKLSTKLCFSPCSRNTRLVATLIQKSQQDIDAIAGTRAEIDAENNQPTTFPNGEKDVHTYSSYYDAQNAIVDKRPVAMGQTTSQRSEKKGTP</sequence>
<dbReference type="EMBL" id="BQNB010012392">
    <property type="protein sequence ID" value="GJT03026.1"/>
    <property type="molecule type" value="Genomic_DNA"/>
</dbReference>
<comment type="similarity">
    <text evidence="1 3">Belongs to the nucleosome assembly protein (NAP) family.</text>
</comment>
<dbReference type="Pfam" id="PF00956">
    <property type="entry name" value="NAP"/>
    <property type="match status" value="1"/>
</dbReference>
<reference evidence="5" key="1">
    <citation type="journal article" date="2022" name="Int. J. Mol. Sci.">
        <title>Draft Genome of Tanacetum Coccineum: Genomic Comparison of Closely Related Tanacetum-Family Plants.</title>
        <authorList>
            <person name="Yamashiro T."/>
            <person name="Shiraishi A."/>
            <person name="Nakayama K."/>
            <person name="Satake H."/>
        </authorList>
    </citation>
    <scope>NUCLEOTIDE SEQUENCE</scope>
</reference>
<evidence type="ECO:0000256" key="3">
    <source>
        <dbReference type="RuleBase" id="RU003876"/>
    </source>
</evidence>
<accession>A0ABQ5AL34</accession>
<evidence type="ECO:0000256" key="4">
    <source>
        <dbReference type="SAM" id="MobiDB-lite"/>
    </source>
</evidence>
<dbReference type="SUPFAM" id="SSF143113">
    <property type="entry name" value="NAP-like"/>
    <property type="match status" value="1"/>
</dbReference>
<feature type="compositionally biased region" description="Acidic residues" evidence="4">
    <location>
        <begin position="89"/>
        <end position="126"/>
    </location>
</feature>
<feature type="region of interest" description="Disordered" evidence="4">
    <location>
        <begin position="89"/>
        <end position="135"/>
    </location>
</feature>
<dbReference type="InterPro" id="IPR037231">
    <property type="entry name" value="NAP-like_sf"/>
</dbReference>
<organism evidence="5 6">
    <name type="scientific">Tanacetum coccineum</name>
    <dbReference type="NCBI Taxonomy" id="301880"/>
    <lineage>
        <taxon>Eukaryota</taxon>
        <taxon>Viridiplantae</taxon>
        <taxon>Streptophyta</taxon>
        <taxon>Embryophyta</taxon>
        <taxon>Tracheophyta</taxon>
        <taxon>Spermatophyta</taxon>
        <taxon>Magnoliopsida</taxon>
        <taxon>eudicotyledons</taxon>
        <taxon>Gunneridae</taxon>
        <taxon>Pentapetalae</taxon>
        <taxon>asterids</taxon>
        <taxon>campanulids</taxon>
        <taxon>Asterales</taxon>
        <taxon>Asteraceae</taxon>
        <taxon>Asteroideae</taxon>
        <taxon>Anthemideae</taxon>
        <taxon>Anthemidinae</taxon>
        <taxon>Tanacetum</taxon>
    </lineage>
</organism>
<dbReference type="Proteomes" id="UP001151760">
    <property type="component" value="Unassembled WGS sequence"/>
</dbReference>
<name>A0ABQ5AL34_9ASTR</name>
<evidence type="ECO:0000313" key="5">
    <source>
        <dbReference type="EMBL" id="GJT03026.1"/>
    </source>
</evidence>
<comment type="caution">
    <text evidence="5">The sequence shown here is derived from an EMBL/GenBank/DDBJ whole genome shotgun (WGS) entry which is preliminary data.</text>
</comment>
<reference evidence="5" key="2">
    <citation type="submission" date="2022-01" db="EMBL/GenBank/DDBJ databases">
        <authorList>
            <person name="Yamashiro T."/>
            <person name="Shiraishi A."/>
            <person name="Satake H."/>
            <person name="Nakayama K."/>
        </authorList>
    </citation>
    <scope>NUCLEOTIDE SEQUENCE</scope>
</reference>
<gene>
    <name evidence="5" type="ORF">Tco_0824195</name>
</gene>
<dbReference type="InterPro" id="IPR002164">
    <property type="entry name" value="NAP_family"/>
</dbReference>
<keyword evidence="2" id="KW-0143">Chaperone</keyword>
<dbReference type="Gene3D" id="3.30.1120.90">
    <property type="entry name" value="Nucleosome assembly protein"/>
    <property type="match status" value="1"/>
</dbReference>
<proteinExistence type="inferred from homology"/>
<protein>
    <submittedName>
        <fullName evidence="5">Nucleosome assembly protein 12</fullName>
    </submittedName>
</protein>